<dbReference type="Proteomes" id="UP000435957">
    <property type="component" value="Unassembled WGS sequence"/>
</dbReference>
<evidence type="ECO:0000313" key="5">
    <source>
        <dbReference type="EMBL" id="OYR25086.1"/>
    </source>
</evidence>
<evidence type="ECO:0000313" key="6">
    <source>
        <dbReference type="Proteomes" id="UP000435957"/>
    </source>
</evidence>
<gene>
    <name evidence="5" type="ORF">CES86_4471</name>
    <name evidence="4" type="ORF">F9L03_20725</name>
</gene>
<dbReference type="SMART" id="SM01329">
    <property type="entry name" value="Iso_dh"/>
    <property type="match status" value="1"/>
</dbReference>
<comment type="similarity">
    <text evidence="1">Belongs to the isocitrate and isopropylmalate dehydrogenases family.</text>
</comment>
<feature type="domain" description="Isopropylmalate dehydrogenase-like" evidence="3">
    <location>
        <begin position="2"/>
        <end position="346"/>
    </location>
</feature>
<dbReference type="InterPro" id="IPR019818">
    <property type="entry name" value="IsoCit/isopropylmalate_DH_CS"/>
</dbReference>
<sequence>MDILILDGDGIGPEIAASCADILVYLNKERDLGLTLERRALGLATLAKEGSTLPSSVRSAAEAADGIVLAPLSTFSYPTAELGGVNASAEFRTGLDLFANFRPCRSRKKFDRSVDVDLVVVRENTEGFYACRTMHAGSGEFMPDPDTAFALRKITSAASAAIAHEALQLASARRKKLAVIHKANVLKLSDALFLQAVRSAAMDFEDVIIEELLVDTAAALLVRDPGQFDVLLTTNMFGDILSNEAAEIAGGLGMAPSLNAGNERAMAQAAHGSAPDIAGQNRANPTGLILSSAMLLDWLGRRAKRDDLIDAAKAIEIAIDLTLAETGMCTPDQGGSATTSQFTHSVIQKL</sequence>
<protein>
    <submittedName>
        <fullName evidence="5">Isocitrate/isopropylmalate dehydrogenase family protein</fullName>
    </submittedName>
</protein>
<dbReference type="EMBL" id="WBWF01000019">
    <property type="protein sequence ID" value="KAB2702034.1"/>
    <property type="molecule type" value="Genomic_DNA"/>
</dbReference>
<dbReference type="Proteomes" id="UP000216363">
    <property type="component" value="Unassembled WGS sequence"/>
</dbReference>
<dbReference type="GO" id="GO:0004449">
    <property type="term" value="F:isocitrate dehydrogenase (NAD+) activity"/>
    <property type="evidence" value="ECO:0007669"/>
    <property type="project" value="TreeGrafter"/>
</dbReference>
<dbReference type="PROSITE" id="PS00470">
    <property type="entry name" value="IDH_IMDH"/>
    <property type="match status" value="1"/>
</dbReference>
<dbReference type="RefSeq" id="WP_080823917.1">
    <property type="nucleotide sequence ID" value="NZ_JBHEEP010000019.1"/>
</dbReference>
<evidence type="ECO:0000259" key="3">
    <source>
        <dbReference type="SMART" id="SM01329"/>
    </source>
</evidence>
<keyword evidence="6" id="KW-1185">Reference proteome</keyword>
<evidence type="ECO:0000256" key="2">
    <source>
        <dbReference type="ARBA" id="ARBA00023002"/>
    </source>
</evidence>
<dbReference type="InterPro" id="IPR024084">
    <property type="entry name" value="IsoPropMal-DH-like_dom"/>
</dbReference>
<dbReference type="SUPFAM" id="SSF53659">
    <property type="entry name" value="Isocitrate/Isopropylmalate dehydrogenase-like"/>
    <property type="match status" value="1"/>
</dbReference>
<dbReference type="GO" id="GO:0000287">
    <property type="term" value="F:magnesium ion binding"/>
    <property type="evidence" value="ECO:0007669"/>
    <property type="project" value="InterPro"/>
</dbReference>
<dbReference type="GO" id="GO:0051287">
    <property type="term" value="F:NAD binding"/>
    <property type="evidence" value="ECO:0007669"/>
    <property type="project" value="InterPro"/>
</dbReference>
<reference evidence="4 6" key="2">
    <citation type="submission" date="2019-09" db="EMBL/GenBank/DDBJ databases">
        <title>Taxonomic organization of the family Brucellaceae based on a phylogenomic approach.</title>
        <authorList>
            <person name="Leclercq S."/>
            <person name="Cloeckaert A."/>
            <person name="Zygmunt M.S."/>
        </authorList>
    </citation>
    <scope>NUCLEOTIDE SEQUENCE [LARGE SCALE GENOMIC DNA]</scope>
    <source>
        <strain evidence="4 6">LUP23</strain>
    </source>
</reference>
<dbReference type="GO" id="GO:0006102">
    <property type="term" value="P:isocitrate metabolic process"/>
    <property type="evidence" value="ECO:0007669"/>
    <property type="project" value="TreeGrafter"/>
</dbReference>
<comment type="caution">
    <text evidence="5">The sequence shown here is derived from an EMBL/GenBank/DDBJ whole genome shotgun (WGS) entry which is preliminary data.</text>
</comment>
<proteinExistence type="inferred from homology"/>
<keyword evidence="2" id="KW-0560">Oxidoreductase</keyword>
<evidence type="ECO:0000256" key="1">
    <source>
        <dbReference type="ARBA" id="ARBA00007769"/>
    </source>
</evidence>
<evidence type="ECO:0000313" key="4">
    <source>
        <dbReference type="EMBL" id="KAB2702034.1"/>
    </source>
</evidence>
<dbReference type="EMBL" id="NNRN01000059">
    <property type="protein sequence ID" value="OYR25086.1"/>
    <property type="molecule type" value="Genomic_DNA"/>
</dbReference>
<dbReference type="GO" id="GO:0006099">
    <property type="term" value="P:tricarboxylic acid cycle"/>
    <property type="evidence" value="ECO:0007669"/>
    <property type="project" value="TreeGrafter"/>
</dbReference>
<dbReference type="PANTHER" id="PTHR11835">
    <property type="entry name" value="DECARBOXYLATING DEHYDROGENASES-ISOCITRATE, ISOPROPYLMALATE, TARTRATE"/>
    <property type="match status" value="1"/>
</dbReference>
<accession>A0A256GDW3</accession>
<dbReference type="PANTHER" id="PTHR11835:SF34">
    <property type="entry name" value="ISOCITRATE DEHYDROGENASE [NAD] SUBUNIT ALPHA, MITOCHONDRIAL"/>
    <property type="match status" value="1"/>
</dbReference>
<organism evidence="5">
    <name type="scientific">Brucella lupini</name>
    <dbReference type="NCBI Taxonomy" id="255457"/>
    <lineage>
        <taxon>Bacteria</taxon>
        <taxon>Pseudomonadati</taxon>
        <taxon>Pseudomonadota</taxon>
        <taxon>Alphaproteobacteria</taxon>
        <taxon>Hyphomicrobiales</taxon>
        <taxon>Brucellaceae</taxon>
        <taxon>Brucella/Ochrobactrum group</taxon>
        <taxon>Brucella</taxon>
    </lineage>
</organism>
<dbReference type="Gene3D" id="3.40.718.10">
    <property type="entry name" value="Isopropylmalate Dehydrogenase"/>
    <property type="match status" value="1"/>
</dbReference>
<dbReference type="AlphaFoldDB" id="A0A256GDW3"/>
<name>A0A256GDW3_9HYPH</name>
<reference evidence="5" key="1">
    <citation type="submission" date="2017-07" db="EMBL/GenBank/DDBJ databases">
        <title>Draft genome of Ochrobactrum lupini type strain LUP21.</title>
        <authorList>
            <person name="Krzyzanowska D.M."/>
            <person name="Jafra S."/>
        </authorList>
    </citation>
    <scope>NUCLEOTIDE SEQUENCE [LARGE SCALE GENOMIC DNA]</scope>
    <source>
        <strain evidence="5">LUP21</strain>
    </source>
</reference>
<dbReference type="Pfam" id="PF00180">
    <property type="entry name" value="Iso_dh"/>
    <property type="match status" value="1"/>
</dbReference>